<dbReference type="InterPro" id="IPR001926">
    <property type="entry name" value="TrpB-like_PALP"/>
</dbReference>
<accession>A0ABY1RWW0</accession>
<sequence>MSASPFALSPSEIALDRIPSRFFARHGIILSVLRLDLTDAAISGNKWFKLMPVLEQACQEGMALLSFGGAWSNHLHALAYAGHSLGIKTIGIVRGEPEYAANAMLSDARRWGMQLEFVTRDEYRRRYDSDYHDRLRARYGAIRVIPEGGTNVAAVHSVQEIWGLPALKHAACDYMVTAVGTGGTLAGLVAGRPAGAKVLGVPVLKYGERLLQDVKLLLESTGVDQDAGWSLIPDGHLGGYARLSPELARTLVEIEQRYQLPLDPVYTVKAFMALVRHVLRGGIGRGSHVILLHTGGLQGRRGMATRLQGLTPDFVGPLAL</sequence>
<evidence type="ECO:0000259" key="4">
    <source>
        <dbReference type="Pfam" id="PF00291"/>
    </source>
</evidence>
<comment type="caution">
    <text evidence="5">The sequence shown here is derived from an EMBL/GenBank/DDBJ whole genome shotgun (WGS) entry which is preliminary data.</text>
</comment>
<evidence type="ECO:0000313" key="5">
    <source>
        <dbReference type="EMBL" id="SMR71298.1"/>
    </source>
</evidence>
<evidence type="ECO:0000256" key="3">
    <source>
        <dbReference type="ARBA" id="ARBA00022898"/>
    </source>
</evidence>
<dbReference type="SUPFAM" id="SSF53686">
    <property type="entry name" value="Tryptophan synthase beta subunit-like PLP-dependent enzymes"/>
    <property type="match status" value="1"/>
</dbReference>
<feature type="domain" description="Tryptophan synthase beta chain-like PALP" evidence="4">
    <location>
        <begin position="44"/>
        <end position="295"/>
    </location>
</feature>
<keyword evidence="3" id="KW-0663">Pyridoxal phosphate</keyword>
<name>A0ABY1RWW0_9GAMM</name>
<evidence type="ECO:0000313" key="6">
    <source>
        <dbReference type="Proteomes" id="UP001159257"/>
    </source>
</evidence>
<comment type="similarity">
    <text evidence="2">Belongs to the ACC deaminase/D-cysteine desulfhydrase family.</text>
</comment>
<dbReference type="RefSeq" id="WP_239039573.1">
    <property type="nucleotide sequence ID" value="NZ_BAAAEY010000001.1"/>
</dbReference>
<keyword evidence="6" id="KW-1185">Reference proteome</keyword>
<dbReference type="InterPro" id="IPR027278">
    <property type="entry name" value="ACCD_DCysDesulf"/>
</dbReference>
<gene>
    <name evidence="5" type="ORF">SAMN04487964_1022</name>
</gene>
<evidence type="ECO:0000256" key="1">
    <source>
        <dbReference type="ARBA" id="ARBA00001933"/>
    </source>
</evidence>
<proteinExistence type="inferred from homology"/>
<dbReference type="EMBL" id="FXWV01000002">
    <property type="protein sequence ID" value="SMR71298.1"/>
    <property type="molecule type" value="Genomic_DNA"/>
</dbReference>
<dbReference type="Gene3D" id="3.40.50.1100">
    <property type="match status" value="2"/>
</dbReference>
<dbReference type="InterPro" id="IPR036052">
    <property type="entry name" value="TrpB-like_PALP_sf"/>
</dbReference>
<dbReference type="Pfam" id="PF00291">
    <property type="entry name" value="PALP"/>
    <property type="match status" value="1"/>
</dbReference>
<reference evidence="5 6" key="1">
    <citation type="submission" date="2017-05" db="EMBL/GenBank/DDBJ databases">
        <authorList>
            <person name="Varghese N."/>
            <person name="Submissions S."/>
        </authorList>
    </citation>
    <scope>NUCLEOTIDE SEQUENCE [LARGE SCALE GENOMIC DNA]</scope>
    <source>
        <strain evidence="5 6">CGMCC 1.7287</strain>
    </source>
</reference>
<dbReference type="PANTHER" id="PTHR43780:SF2">
    <property type="entry name" value="1-AMINOCYCLOPROPANE-1-CARBOXYLATE DEAMINASE-RELATED"/>
    <property type="match status" value="1"/>
</dbReference>
<dbReference type="PIRSF" id="PIRSF006278">
    <property type="entry name" value="ACCD_DCysDesulf"/>
    <property type="match status" value="1"/>
</dbReference>
<comment type="cofactor">
    <cofactor evidence="1">
        <name>pyridoxal 5'-phosphate</name>
        <dbReference type="ChEBI" id="CHEBI:597326"/>
    </cofactor>
</comment>
<dbReference type="Proteomes" id="UP001159257">
    <property type="component" value="Unassembled WGS sequence"/>
</dbReference>
<evidence type="ECO:0000256" key="2">
    <source>
        <dbReference type="ARBA" id="ARBA00008639"/>
    </source>
</evidence>
<organism evidence="5 6">
    <name type="scientific">Marinobacterium sediminicola</name>
    <dbReference type="NCBI Taxonomy" id="518898"/>
    <lineage>
        <taxon>Bacteria</taxon>
        <taxon>Pseudomonadati</taxon>
        <taxon>Pseudomonadota</taxon>
        <taxon>Gammaproteobacteria</taxon>
        <taxon>Oceanospirillales</taxon>
        <taxon>Oceanospirillaceae</taxon>
        <taxon>Marinobacterium</taxon>
    </lineage>
</organism>
<dbReference type="PANTHER" id="PTHR43780">
    <property type="entry name" value="1-AMINOCYCLOPROPANE-1-CARBOXYLATE DEAMINASE-RELATED"/>
    <property type="match status" value="1"/>
</dbReference>
<protein>
    <submittedName>
        <fullName evidence="5">1-aminocyclopropane-1-carboxylate deaminase</fullName>
    </submittedName>
</protein>